<dbReference type="PANTHER" id="PTHR24567:SF26">
    <property type="entry name" value="REGULATORY PROTEIN YEIL"/>
    <property type="match status" value="1"/>
</dbReference>
<dbReference type="RefSeq" id="WP_212217674.1">
    <property type="nucleotide sequence ID" value="NZ_JAGUCO010000020.1"/>
</dbReference>
<evidence type="ECO:0000259" key="4">
    <source>
        <dbReference type="PROSITE" id="PS50042"/>
    </source>
</evidence>
<feature type="domain" description="HTH crp-type" evidence="5">
    <location>
        <begin position="154"/>
        <end position="223"/>
    </location>
</feature>
<evidence type="ECO:0000256" key="3">
    <source>
        <dbReference type="ARBA" id="ARBA00023163"/>
    </source>
</evidence>
<dbReference type="Gene3D" id="2.60.120.10">
    <property type="entry name" value="Jelly Rolls"/>
    <property type="match status" value="1"/>
</dbReference>
<dbReference type="PANTHER" id="PTHR24567">
    <property type="entry name" value="CRP FAMILY TRANSCRIPTIONAL REGULATORY PROTEIN"/>
    <property type="match status" value="1"/>
</dbReference>
<evidence type="ECO:0000313" key="7">
    <source>
        <dbReference type="Proteomes" id="UP000708576"/>
    </source>
</evidence>
<proteinExistence type="predicted"/>
<protein>
    <submittedName>
        <fullName evidence="6">Crp/Fnr family transcriptional regulator</fullName>
    </submittedName>
</protein>
<dbReference type="InterPro" id="IPR012318">
    <property type="entry name" value="HTH_CRP"/>
</dbReference>
<dbReference type="SMART" id="SM00100">
    <property type="entry name" value="cNMP"/>
    <property type="match status" value="1"/>
</dbReference>
<feature type="domain" description="Cyclic nucleotide-binding" evidence="4">
    <location>
        <begin position="20"/>
        <end position="140"/>
    </location>
</feature>
<evidence type="ECO:0000256" key="2">
    <source>
        <dbReference type="ARBA" id="ARBA00023125"/>
    </source>
</evidence>
<evidence type="ECO:0000313" key="6">
    <source>
        <dbReference type="EMBL" id="MBS2100229.1"/>
    </source>
</evidence>
<evidence type="ECO:0000259" key="5">
    <source>
        <dbReference type="PROSITE" id="PS51063"/>
    </source>
</evidence>
<gene>
    <name evidence="6" type="ORF">KEM10_18225</name>
</gene>
<name>A0ABS5JZ85_9BACT</name>
<comment type="caution">
    <text evidence="6">The sequence shown here is derived from an EMBL/GenBank/DDBJ whole genome shotgun (WGS) entry which is preliminary data.</text>
</comment>
<dbReference type="Proteomes" id="UP000708576">
    <property type="component" value="Unassembled WGS sequence"/>
</dbReference>
<accession>A0ABS5JZ85</accession>
<dbReference type="EMBL" id="JAGUCO010000020">
    <property type="protein sequence ID" value="MBS2100229.1"/>
    <property type="molecule type" value="Genomic_DNA"/>
</dbReference>
<dbReference type="InterPro" id="IPR018490">
    <property type="entry name" value="cNMP-bd_dom_sf"/>
</dbReference>
<organism evidence="6 7">
    <name type="scientific">Carboxylicivirga linearis</name>
    <dbReference type="NCBI Taxonomy" id="1628157"/>
    <lineage>
        <taxon>Bacteria</taxon>
        <taxon>Pseudomonadati</taxon>
        <taxon>Bacteroidota</taxon>
        <taxon>Bacteroidia</taxon>
        <taxon>Marinilabiliales</taxon>
        <taxon>Marinilabiliaceae</taxon>
        <taxon>Carboxylicivirga</taxon>
    </lineage>
</organism>
<dbReference type="PROSITE" id="PS50042">
    <property type="entry name" value="CNMP_BINDING_3"/>
    <property type="match status" value="1"/>
</dbReference>
<dbReference type="Gene3D" id="1.10.10.10">
    <property type="entry name" value="Winged helix-like DNA-binding domain superfamily/Winged helix DNA-binding domain"/>
    <property type="match status" value="1"/>
</dbReference>
<keyword evidence="2" id="KW-0238">DNA-binding</keyword>
<reference evidence="6 7" key="1">
    <citation type="journal article" date="2015" name="Int. J. Syst. Evol. Microbiol.">
        <title>Carboxylicivirga linearis sp. nov., isolated from a sea cucumber culture pond.</title>
        <authorList>
            <person name="Wang F.Q."/>
            <person name="Zhou Y.X."/>
            <person name="Lin X.Z."/>
            <person name="Chen G.J."/>
            <person name="Du Z.J."/>
        </authorList>
    </citation>
    <scope>NUCLEOTIDE SEQUENCE [LARGE SCALE GENOMIC DNA]</scope>
    <source>
        <strain evidence="6 7">FB218</strain>
    </source>
</reference>
<sequence>MMKTITEKDTDYICDIQAPCFQALDDNEVEIIRTSKTQVQFRKGDNLTKQGTFASYVLFVAKGLAIQYVEGDINKSYNLRIIRPGEFVGLSSVFSKKTFNYSSVAISDCHVLLVEKQAISEIIGKNGIFGHGLISRYTEQNMSLFDTLRSVLYKQMMGRMAESLLYIDGFKEQFPEIFTLMTRKHIADFAGITTESAVKILKTLEKESILKLDGKDIHLLNKDYLNDLSIRG</sequence>
<dbReference type="InterPro" id="IPR014710">
    <property type="entry name" value="RmlC-like_jellyroll"/>
</dbReference>
<dbReference type="SMART" id="SM00419">
    <property type="entry name" value="HTH_CRP"/>
    <property type="match status" value="1"/>
</dbReference>
<dbReference type="InterPro" id="IPR036390">
    <property type="entry name" value="WH_DNA-bd_sf"/>
</dbReference>
<dbReference type="Pfam" id="PF13545">
    <property type="entry name" value="HTH_Crp_2"/>
    <property type="match status" value="1"/>
</dbReference>
<dbReference type="InterPro" id="IPR000595">
    <property type="entry name" value="cNMP-bd_dom"/>
</dbReference>
<keyword evidence="3" id="KW-0804">Transcription</keyword>
<evidence type="ECO:0000256" key="1">
    <source>
        <dbReference type="ARBA" id="ARBA00023015"/>
    </source>
</evidence>
<dbReference type="InterPro" id="IPR036388">
    <property type="entry name" value="WH-like_DNA-bd_sf"/>
</dbReference>
<dbReference type="PROSITE" id="PS51063">
    <property type="entry name" value="HTH_CRP_2"/>
    <property type="match status" value="1"/>
</dbReference>
<dbReference type="InterPro" id="IPR050397">
    <property type="entry name" value="Env_Response_Regulators"/>
</dbReference>
<dbReference type="Pfam" id="PF00027">
    <property type="entry name" value="cNMP_binding"/>
    <property type="match status" value="1"/>
</dbReference>
<dbReference type="SUPFAM" id="SSF51206">
    <property type="entry name" value="cAMP-binding domain-like"/>
    <property type="match status" value="1"/>
</dbReference>
<keyword evidence="7" id="KW-1185">Reference proteome</keyword>
<dbReference type="CDD" id="cd00038">
    <property type="entry name" value="CAP_ED"/>
    <property type="match status" value="1"/>
</dbReference>
<keyword evidence="1" id="KW-0805">Transcription regulation</keyword>
<dbReference type="SUPFAM" id="SSF46785">
    <property type="entry name" value="Winged helix' DNA-binding domain"/>
    <property type="match status" value="1"/>
</dbReference>